<feature type="binding site" evidence="9">
    <location>
        <begin position="30"/>
        <end position="37"/>
    </location>
    <ligand>
        <name>ATP</name>
        <dbReference type="ChEBI" id="CHEBI:30616"/>
    </ligand>
</feature>
<gene>
    <name evidence="9" type="primary">recF</name>
    <name evidence="11" type="ORF">PP2015_3</name>
</gene>
<evidence type="ECO:0000256" key="4">
    <source>
        <dbReference type="ARBA" id="ARBA00022490"/>
    </source>
</evidence>
<evidence type="ECO:0000313" key="12">
    <source>
        <dbReference type="Proteomes" id="UP000061457"/>
    </source>
</evidence>
<dbReference type="Pfam" id="PF02463">
    <property type="entry name" value="SMC_N"/>
    <property type="match status" value="1"/>
</dbReference>
<keyword evidence="9" id="KW-0742">SOS response</keyword>
<dbReference type="STRING" id="161398.PP2015_3"/>
<keyword evidence="9" id="KW-0234">DNA repair</keyword>
<dbReference type="Gene3D" id="1.20.1050.90">
    <property type="entry name" value="RecF/RecN/SMC, N-terminal domain"/>
    <property type="match status" value="1"/>
</dbReference>
<dbReference type="GO" id="GO:0000731">
    <property type="term" value="P:DNA synthesis involved in DNA repair"/>
    <property type="evidence" value="ECO:0007669"/>
    <property type="project" value="TreeGrafter"/>
</dbReference>
<dbReference type="InterPro" id="IPR003395">
    <property type="entry name" value="RecF/RecN/SMC_N"/>
</dbReference>
<name>A0A0S2JXE2_9GAMM</name>
<keyword evidence="8 9" id="KW-0238">DNA-binding</keyword>
<comment type="subcellular location">
    <subcellularLocation>
        <location evidence="1 9">Cytoplasm</location>
    </subcellularLocation>
</comment>
<dbReference type="AlphaFoldDB" id="A0A0S2JXE2"/>
<dbReference type="PANTHER" id="PTHR32182:SF0">
    <property type="entry name" value="DNA REPLICATION AND REPAIR PROTEIN RECF"/>
    <property type="match status" value="1"/>
</dbReference>
<evidence type="ECO:0000259" key="10">
    <source>
        <dbReference type="Pfam" id="PF02463"/>
    </source>
</evidence>
<comment type="similarity">
    <text evidence="2 9">Belongs to the RecF family.</text>
</comment>
<dbReference type="PATRIC" id="fig|161398.10.peg.3"/>
<evidence type="ECO:0000313" key="11">
    <source>
        <dbReference type="EMBL" id="ALO40533.1"/>
    </source>
</evidence>
<dbReference type="SUPFAM" id="SSF52540">
    <property type="entry name" value="P-loop containing nucleoside triphosphate hydrolases"/>
    <property type="match status" value="1"/>
</dbReference>
<accession>A0A0S2JXE2</accession>
<sequence>MSLNYISLNHFRNIEALSFQPSADINIIYGANGSGKTSLLEAIYFLSHGKSFRTNKQKLLIHYEHESCIVHAKKQHLNLSIPVGISKNKQGETQLKIQGQASRKISELAQLLPVQVITPESYELFFGGPKERRKFLDLGVFHVEHSFFNAWRQFNKILKQRNALLKSRPHNYAEQIKFWDVEFIKVADQINIARKAYIERFNAYFFDKIVSQIPIFSGLELRYDAGWKEDLASTLKANFERDVKLGYTSKGPHKADFSFYINGHSIENIFSRGQLKLLLYALKITQNTLIETETKKQSILLIDDLPSELGEETMTSVAELLKLCQSQLFITAITAESISAVVEPIQREKKMFHVKHGSLTT</sequence>
<dbReference type="HAMAP" id="MF_00365">
    <property type="entry name" value="RecF"/>
    <property type="match status" value="1"/>
</dbReference>
<evidence type="ECO:0000256" key="7">
    <source>
        <dbReference type="ARBA" id="ARBA00022840"/>
    </source>
</evidence>
<dbReference type="EMBL" id="CP013187">
    <property type="protein sequence ID" value="ALO40533.1"/>
    <property type="molecule type" value="Genomic_DNA"/>
</dbReference>
<dbReference type="PANTHER" id="PTHR32182">
    <property type="entry name" value="DNA REPLICATION AND REPAIR PROTEIN RECF"/>
    <property type="match status" value="1"/>
</dbReference>
<comment type="function">
    <text evidence="9">The RecF protein is involved in DNA metabolism; it is required for DNA replication and normal SOS inducibility. RecF binds preferentially to single-stranded, linear DNA. It also seems to bind ATP.</text>
</comment>
<keyword evidence="4 9" id="KW-0963">Cytoplasm</keyword>
<evidence type="ECO:0000256" key="2">
    <source>
        <dbReference type="ARBA" id="ARBA00008016"/>
    </source>
</evidence>
<dbReference type="GO" id="GO:0009432">
    <property type="term" value="P:SOS response"/>
    <property type="evidence" value="ECO:0007669"/>
    <property type="project" value="UniProtKB-UniRule"/>
</dbReference>
<feature type="domain" description="RecF/RecN/SMC N-terminal" evidence="10">
    <location>
        <begin position="3"/>
        <end position="343"/>
    </location>
</feature>
<dbReference type="RefSeq" id="WP_058028281.1">
    <property type="nucleotide sequence ID" value="NZ_CP013187.1"/>
</dbReference>
<dbReference type="GO" id="GO:0005524">
    <property type="term" value="F:ATP binding"/>
    <property type="evidence" value="ECO:0007669"/>
    <property type="project" value="UniProtKB-UniRule"/>
</dbReference>
<dbReference type="InterPro" id="IPR018078">
    <property type="entry name" value="DNA-binding_RecF_CS"/>
</dbReference>
<dbReference type="InterPro" id="IPR001238">
    <property type="entry name" value="DNA-binding_RecF"/>
</dbReference>
<dbReference type="Gene3D" id="3.40.50.300">
    <property type="entry name" value="P-loop containing nucleotide triphosphate hydrolases"/>
    <property type="match status" value="1"/>
</dbReference>
<dbReference type="OrthoDB" id="142078at2"/>
<evidence type="ECO:0000256" key="8">
    <source>
        <dbReference type="ARBA" id="ARBA00023125"/>
    </source>
</evidence>
<dbReference type="InterPro" id="IPR027417">
    <property type="entry name" value="P-loop_NTPase"/>
</dbReference>
<dbReference type="KEGG" id="pphe:PP2015_3"/>
<dbReference type="InterPro" id="IPR042174">
    <property type="entry name" value="RecF_2"/>
</dbReference>
<evidence type="ECO:0000256" key="9">
    <source>
        <dbReference type="HAMAP-Rule" id="MF_00365"/>
    </source>
</evidence>
<dbReference type="NCBIfam" id="TIGR00611">
    <property type="entry name" value="recf"/>
    <property type="match status" value="1"/>
</dbReference>
<evidence type="ECO:0000256" key="1">
    <source>
        <dbReference type="ARBA" id="ARBA00004496"/>
    </source>
</evidence>
<protein>
    <recommendedName>
        <fullName evidence="3 9">DNA replication and repair protein RecF</fullName>
    </recommendedName>
</protein>
<dbReference type="GO" id="GO:0003697">
    <property type="term" value="F:single-stranded DNA binding"/>
    <property type="evidence" value="ECO:0007669"/>
    <property type="project" value="UniProtKB-UniRule"/>
</dbReference>
<dbReference type="GO" id="GO:0006302">
    <property type="term" value="P:double-strand break repair"/>
    <property type="evidence" value="ECO:0007669"/>
    <property type="project" value="TreeGrafter"/>
</dbReference>
<dbReference type="PROSITE" id="PS00617">
    <property type="entry name" value="RECF_1"/>
    <property type="match status" value="1"/>
</dbReference>
<proteinExistence type="inferred from homology"/>
<dbReference type="Proteomes" id="UP000061457">
    <property type="component" value="Chromosome I"/>
</dbReference>
<keyword evidence="5 9" id="KW-0235">DNA replication</keyword>
<keyword evidence="9" id="KW-0227">DNA damage</keyword>
<organism evidence="11 12">
    <name type="scientific">Pseudoalteromonas phenolica</name>
    <dbReference type="NCBI Taxonomy" id="161398"/>
    <lineage>
        <taxon>Bacteria</taxon>
        <taxon>Pseudomonadati</taxon>
        <taxon>Pseudomonadota</taxon>
        <taxon>Gammaproteobacteria</taxon>
        <taxon>Alteromonadales</taxon>
        <taxon>Pseudoalteromonadaceae</taxon>
        <taxon>Pseudoalteromonas</taxon>
    </lineage>
</organism>
<dbReference type="GO" id="GO:0006260">
    <property type="term" value="P:DNA replication"/>
    <property type="evidence" value="ECO:0007669"/>
    <property type="project" value="UniProtKB-UniRule"/>
</dbReference>
<dbReference type="GO" id="GO:0005737">
    <property type="term" value="C:cytoplasm"/>
    <property type="evidence" value="ECO:0007669"/>
    <property type="project" value="UniProtKB-SubCell"/>
</dbReference>
<keyword evidence="6 9" id="KW-0547">Nucleotide-binding</keyword>
<keyword evidence="7 9" id="KW-0067">ATP-binding</keyword>
<evidence type="ECO:0000256" key="6">
    <source>
        <dbReference type="ARBA" id="ARBA00022741"/>
    </source>
</evidence>
<reference evidence="12" key="1">
    <citation type="submission" date="2015-11" db="EMBL/GenBank/DDBJ databases">
        <authorList>
            <person name="Kim K.M."/>
        </authorList>
    </citation>
    <scope>NUCLEOTIDE SEQUENCE [LARGE SCALE GENOMIC DNA]</scope>
    <source>
        <strain evidence="12">KCTC 12086</strain>
    </source>
</reference>
<evidence type="ECO:0000256" key="3">
    <source>
        <dbReference type="ARBA" id="ARBA00020170"/>
    </source>
</evidence>
<keyword evidence="12" id="KW-1185">Reference proteome</keyword>
<evidence type="ECO:0000256" key="5">
    <source>
        <dbReference type="ARBA" id="ARBA00022705"/>
    </source>
</evidence>